<keyword evidence="4" id="KW-0472">Membrane</keyword>
<evidence type="ECO:0000256" key="1">
    <source>
        <dbReference type="ARBA" id="ARBA00004167"/>
    </source>
</evidence>
<feature type="domain" description="Translocation and assembly module TamB C-terminal" evidence="6">
    <location>
        <begin position="1173"/>
        <end position="1519"/>
    </location>
</feature>
<dbReference type="InterPro" id="IPR007452">
    <property type="entry name" value="TamB_C"/>
</dbReference>
<evidence type="ECO:0000313" key="7">
    <source>
        <dbReference type="EMBL" id="SFI64543.1"/>
    </source>
</evidence>
<dbReference type="GO" id="GO:0005886">
    <property type="term" value="C:plasma membrane"/>
    <property type="evidence" value="ECO:0007669"/>
    <property type="project" value="InterPro"/>
</dbReference>
<evidence type="ECO:0000256" key="5">
    <source>
        <dbReference type="SAM" id="SignalP"/>
    </source>
</evidence>
<reference evidence="7 8" key="1">
    <citation type="submission" date="2016-10" db="EMBL/GenBank/DDBJ databases">
        <authorList>
            <person name="de Groot N.N."/>
        </authorList>
    </citation>
    <scope>NUCLEOTIDE SEQUENCE [LARGE SCALE GENOMIC DNA]</scope>
    <source>
        <strain evidence="7 8">DSM 19073</strain>
    </source>
</reference>
<dbReference type="Proteomes" id="UP000199110">
    <property type="component" value="Unassembled WGS sequence"/>
</dbReference>
<evidence type="ECO:0000256" key="3">
    <source>
        <dbReference type="ARBA" id="ARBA00022989"/>
    </source>
</evidence>
<sequence>MLRRTLLPLCLVAGLALTPPVPAQDAQEERDRGFIVALIEDNLASPGLSVRIDGFDGALSSRATLERLQVSDESGVWLTLENVVLDWNRSALLRGRLEVSELSAARIVVERAPLPAEGIEALPDAGASGFSLPNLPVSVQIDALQAERIELGAPLLGQEMALSLDASARLADGSGAAVIAAERLDGTLGNFAIDVAYDAAETTLAVDLDISEAAGGVAATLLQLPGRPAIRLTVDGNGPLDAFAADVAVASDGQERLAGQVRLSGTDEGRLFDVDLGGDVTALFAPRYQPFFGDDVALVARGLQRPDGRLDLQTLQIDTQALKLAGEARLGADGWPVYLDVTGQVEAADGTPVLLPTGEASTLRRADLLIRHDAAVSDNWTLEMSAIDYAAATVELENLAVSGSGILSRSDGAVDRATASLSAALAGLDLSDPDLATALGRDMTLLTSVAWTAGQPVRLDDLDLSAGGLGLTGAVEIDGTDPEMPLTISPDLVAQVADLSRLAGLAGLDLAGAGEITASGDYAPLAGTFDLALGAETRGLAIGIAQADAVLQGESALTIAARRTVDGTFVDTLRLSNDQILAEGSVRLLAEDSAPRLQGQSSSARLEARLMDGTVLDPRLNGEVAVAADLTQNEAGAWQGTLDAVAPEGVTLSASGLLTGNAPAVDFSASVPRIEPFAPGVPGSLGLTGQAAANDGIWSVDAVLAGPWDVIAQVSGPVTGPSPDIAFAARLPDLTAPVPALADMPALAGPVALEGNLTQASGIWQLDSRVSAPSDITLRARGPITGDDARLEFAATVPQVQDFVPAVEGRLDLDGALAKMGADWAVDLTARGPYDARVTAQSVLTRAPLAIGFTADLPRLAPLAPVPGGLSVSGEALQTETGWRVDVDGTGPYAATLDATAVLADGTPSVTVEGQIPDSSALAPQLRGPLNYDAQATQVDGAWRLVASVDGAQGLAAEVEGIATGPAADLDLRVNVANVAPFAPGLNGPLRATGRLFQQGGGWNLDADASGPLGSTLTASGVLTGAAPSARFSLAVPDIGPLVPDISGPLRVAGTARQAGSDWDVDIDVDGPSGTNAAVAGRIAGGGQLDLSVTGSAPLGLANAALAPQRLAGVAQFDLTVNGPPGLNAVSGTISTSGAALSIPSVRNGLEDINATVTLSNGQAQIALGATPQSGGRVDVSGPVTLSAPFNADLSAVFETRVEDPSLYTAVVQGDIRVNGPLTGGASIGGTITIPEAEIAVPSSGLTAVGELPEVTHLGAIRPVQRTLARAGQGLEPAPRDANGRNGPVYGLDITINAPGRIFVRGRGLDAELGGTLTLRGTTANTVTAGGFELVRGRIDILQQRFDLDEGTIGFAGGLVPNIRLVAVTETDTITASIVVEGPADALEVKFESTPDVPQEEIVAQIFFGRDLSQLSPLQALQLANSVATLAGRGNGGLLEKLRGNAGLDDLDVTTDDEGNVALRAGKYVSDNVYTDVQIDQNGDAAISLNLDVTPNLTVRGSTGANGGTSLGVFFEKDY</sequence>
<comment type="subcellular location">
    <subcellularLocation>
        <location evidence="1">Membrane</location>
        <topology evidence="1">Single-pass membrane protein</topology>
    </subcellularLocation>
</comment>
<dbReference type="PANTHER" id="PTHR36985:SF1">
    <property type="entry name" value="TRANSLOCATION AND ASSEMBLY MODULE SUBUNIT TAMB"/>
    <property type="match status" value="1"/>
</dbReference>
<organism evidence="7 8">
    <name type="scientific">Jannaschia pohangensis</name>
    <dbReference type="NCBI Taxonomy" id="390807"/>
    <lineage>
        <taxon>Bacteria</taxon>
        <taxon>Pseudomonadati</taxon>
        <taxon>Pseudomonadota</taxon>
        <taxon>Alphaproteobacteria</taxon>
        <taxon>Rhodobacterales</taxon>
        <taxon>Roseobacteraceae</taxon>
        <taxon>Jannaschia</taxon>
    </lineage>
</organism>
<evidence type="ECO:0000259" key="6">
    <source>
        <dbReference type="Pfam" id="PF04357"/>
    </source>
</evidence>
<dbReference type="Pfam" id="PF04357">
    <property type="entry name" value="TamB"/>
    <property type="match status" value="1"/>
</dbReference>
<keyword evidence="3" id="KW-1133">Transmembrane helix</keyword>
<evidence type="ECO:0000313" key="8">
    <source>
        <dbReference type="Proteomes" id="UP000199110"/>
    </source>
</evidence>
<feature type="chain" id="PRO_5011458758" evidence="5">
    <location>
        <begin position="24"/>
        <end position="1519"/>
    </location>
</feature>
<accession>A0A1I3JWE6</accession>
<keyword evidence="5" id="KW-0732">Signal</keyword>
<keyword evidence="8" id="KW-1185">Reference proteome</keyword>
<dbReference type="EMBL" id="FORA01000001">
    <property type="protein sequence ID" value="SFI64543.1"/>
    <property type="molecule type" value="Genomic_DNA"/>
</dbReference>
<dbReference type="GO" id="GO:0097347">
    <property type="term" value="C:TAM protein secretion complex"/>
    <property type="evidence" value="ECO:0007669"/>
    <property type="project" value="TreeGrafter"/>
</dbReference>
<proteinExistence type="predicted"/>
<keyword evidence="2" id="KW-0812">Transmembrane</keyword>
<dbReference type="OrthoDB" id="7784409at2"/>
<dbReference type="PANTHER" id="PTHR36985">
    <property type="entry name" value="TRANSLOCATION AND ASSEMBLY MODULE SUBUNIT TAMB"/>
    <property type="match status" value="1"/>
</dbReference>
<gene>
    <name evidence="7" type="ORF">SAMN04488095_1453</name>
</gene>
<dbReference type="GO" id="GO:0009306">
    <property type="term" value="P:protein secretion"/>
    <property type="evidence" value="ECO:0007669"/>
    <property type="project" value="InterPro"/>
</dbReference>
<name>A0A1I3JWE6_9RHOB</name>
<feature type="signal peptide" evidence="5">
    <location>
        <begin position="1"/>
        <end position="23"/>
    </location>
</feature>
<dbReference type="STRING" id="390807.SAMN04488095_1453"/>
<dbReference type="RefSeq" id="WP_092778429.1">
    <property type="nucleotide sequence ID" value="NZ_FORA01000001.1"/>
</dbReference>
<protein>
    <submittedName>
        <fullName evidence="7">Autotransporter secretion inner membrane protein TamB</fullName>
    </submittedName>
</protein>
<evidence type="ECO:0000256" key="4">
    <source>
        <dbReference type="ARBA" id="ARBA00023136"/>
    </source>
</evidence>
<evidence type="ECO:0000256" key="2">
    <source>
        <dbReference type="ARBA" id="ARBA00022692"/>
    </source>
</evidence>